<name>A0ABT6FFG8_9BACT</name>
<dbReference type="RefSeq" id="WP_277862609.1">
    <property type="nucleotide sequence ID" value="NZ_JARRAG010000002.1"/>
</dbReference>
<proteinExistence type="predicted"/>
<dbReference type="Proteomes" id="UP001216907">
    <property type="component" value="Unassembled WGS sequence"/>
</dbReference>
<comment type="caution">
    <text evidence="1">The sequence shown here is derived from an EMBL/GenBank/DDBJ whole genome shotgun (WGS) entry which is preliminary data.</text>
</comment>
<keyword evidence="2" id="KW-1185">Reference proteome</keyword>
<gene>
    <name evidence="1" type="ORF">PZE19_21270</name>
</gene>
<organism evidence="1 2">
    <name type="scientific">Paludisphaera mucosa</name>
    <dbReference type="NCBI Taxonomy" id="3030827"/>
    <lineage>
        <taxon>Bacteria</taxon>
        <taxon>Pseudomonadati</taxon>
        <taxon>Planctomycetota</taxon>
        <taxon>Planctomycetia</taxon>
        <taxon>Isosphaerales</taxon>
        <taxon>Isosphaeraceae</taxon>
        <taxon>Paludisphaera</taxon>
    </lineage>
</organism>
<accession>A0ABT6FFG8</accession>
<dbReference type="EMBL" id="JARRAG010000002">
    <property type="protein sequence ID" value="MDG3006309.1"/>
    <property type="molecule type" value="Genomic_DNA"/>
</dbReference>
<protein>
    <recommendedName>
        <fullName evidence="3">Transcriptional regulator</fullName>
    </recommendedName>
</protein>
<reference evidence="1 2" key="1">
    <citation type="submission" date="2023-03" db="EMBL/GenBank/DDBJ databases">
        <title>Paludisphaera mucosa sp. nov. a novel planctomycete from northern fen.</title>
        <authorList>
            <person name="Ivanova A."/>
        </authorList>
    </citation>
    <scope>NUCLEOTIDE SEQUENCE [LARGE SCALE GENOMIC DNA]</scope>
    <source>
        <strain evidence="1 2">Pla2</strain>
    </source>
</reference>
<evidence type="ECO:0000313" key="2">
    <source>
        <dbReference type="Proteomes" id="UP001216907"/>
    </source>
</evidence>
<evidence type="ECO:0008006" key="3">
    <source>
        <dbReference type="Google" id="ProtNLM"/>
    </source>
</evidence>
<sequence length="173" mass="20050">MTHAISIYSATRALRLPELQRYADWEGWQIRFVDVLDRPIPERFLDWAPPGIYGVFGWPSSDPETMADVDRTLREEDVEAIRRLMANWHVPRVAFCSLSFLELPTDDSFIQPGREEDFLCLPPGARKDRARTRYTITTYSIDDETTRLREMLDQQVRCASNGVGDEPASDLRR</sequence>
<evidence type="ECO:0000313" key="1">
    <source>
        <dbReference type="EMBL" id="MDG3006309.1"/>
    </source>
</evidence>